<dbReference type="PANTHER" id="PTHR24421">
    <property type="entry name" value="NITRATE/NITRITE SENSOR PROTEIN NARX-RELATED"/>
    <property type="match status" value="1"/>
</dbReference>
<keyword evidence="3" id="KW-0808">Transferase</keyword>
<evidence type="ECO:0000256" key="3">
    <source>
        <dbReference type="ARBA" id="ARBA00022679"/>
    </source>
</evidence>
<evidence type="ECO:0000256" key="4">
    <source>
        <dbReference type="ARBA" id="ARBA00022777"/>
    </source>
</evidence>
<evidence type="ECO:0000313" key="7">
    <source>
        <dbReference type="EMBL" id="OHV30834.1"/>
    </source>
</evidence>
<comment type="catalytic activity">
    <reaction evidence="1">
        <text>ATP + protein L-histidine = ADP + protein N-phospho-L-histidine.</text>
        <dbReference type="EC" id="2.7.13.3"/>
    </reaction>
</comment>
<keyword evidence="5" id="KW-0902">Two-component regulatory system</keyword>
<keyword evidence="4" id="KW-0418">Kinase</keyword>
<evidence type="ECO:0000256" key="6">
    <source>
        <dbReference type="SAM" id="MobiDB-lite"/>
    </source>
</evidence>
<dbReference type="PANTHER" id="PTHR24421:SF10">
    <property type="entry name" value="NITRATE_NITRITE SENSOR PROTEIN NARQ"/>
    <property type="match status" value="1"/>
</dbReference>
<reference evidence="8" key="1">
    <citation type="submission" date="2016-07" db="EMBL/GenBank/DDBJ databases">
        <title>Sequence Frankia sp. strain CcI1.17.</title>
        <authorList>
            <person name="Ghodhbane-Gtari F."/>
            <person name="Swanson E."/>
            <person name="Gueddou A."/>
            <person name="Morris K."/>
            <person name="Hezbri K."/>
            <person name="Ktari A."/>
            <person name="Nouioui I."/>
            <person name="Abebe-Akele F."/>
            <person name="Simpson S."/>
            <person name="Thomas K."/>
            <person name="Gtari M."/>
            <person name="Tisa L.S."/>
            <person name="Hurst S."/>
        </authorList>
    </citation>
    <scope>NUCLEOTIDE SEQUENCE [LARGE SCALE GENOMIC DNA]</scope>
    <source>
        <strain evidence="8">Cc1.17</strain>
    </source>
</reference>
<organism evidence="7 8">
    <name type="scientific">Parafrankia colletiae</name>
    <dbReference type="NCBI Taxonomy" id="573497"/>
    <lineage>
        <taxon>Bacteria</taxon>
        <taxon>Bacillati</taxon>
        <taxon>Actinomycetota</taxon>
        <taxon>Actinomycetes</taxon>
        <taxon>Frankiales</taxon>
        <taxon>Frankiaceae</taxon>
        <taxon>Parafrankia</taxon>
    </lineage>
</organism>
<evidence type="ECO:0000256" key="5">
    <source>
        <dbReference type="ARBA" id="ARBA00023012"/>
    </source>
</evidence>
<comment type="caution">
    <text evidence="7">The sequence shown here is derived from an EMBL/GenBank/DDBJ whole genome shotgun (WGS) entry which is preliminary data.</text>
</comment>
<dbReference type="InterPro" id="IPR036890">
    <property type="entry name" value="HATPase_C_sf"/>
</dbReference>
<dbReference type="Proteomes" id="UP000179627">
    <property type="component" value="Unassembled WGS sequence"/>
</dbReference>
<dbReference type="Gene3D" id="3.30.565.10">
    <property type="entry name" value="Histidine kinase-like ATPase, C-terminal domain"/>
    <property type="match status" value="1"/>
</dbReference>
<dbReference type="AlphaFoldDB" id="A0A1S1QEY7"/>
<accession>A0A1S1QEY7</accession>
<evidence type="ECO:0000256" key="1">
    <source>
        <dbReference type="ARBA" id="ARBA00000085"/>
    </source>
</evidence>
<protein>
    <recommendedName>
        <fullName evidence="2">histidine kinase</fullName>
        <ecNumber evidence="2">2.7.13.3</ecNumber>
    </recommendedName>
</protein>
<dbReference type="EMBL" id="MBLM01000149">
    <property type="protein sequence ID" value="OHV30834.1"/>
    <property type="molecule type" value="Genomic_DNA"/>
</dbReference>
<dbReference type="EC" id="2.7.13.3" evidence="2"/>
<feature type="compositionally biased region" description="Acidic residues" evidence="6">
    <location>
        <begin position="111"/>
        <end position="123"/>
    </location>
</feature>
<dbReference type="GO" id="GO:0004673">
    <property type="term" value="F:protein histidine kinase activity"/>
    <property type="evidence" value="ECO:0007669"/>
    <property type="project" value="UniProtKB-EC"/>
</dbReference>
<keyword evidence="8" id="KW-1185">Reference proteome</keyword>
<dbReference type="RefSeq" id="WP_071088903.1">
    <property type="nucleotide sequence ID" value="NZ_MBLM01000149.1"/>
</dbReference>
<evidence type="ECO:0000313" key="8">
    <source>
        <dbReference type="Proteomes" id="UP000179627"/>
    </source>
</evidence>
<sequence>MAPAAVGPHFGDAGSGDAGSGDMRSGAGFAEAHLDPADPADPADLVGRVLRLAAALPSKGPDAGDLTPIAELVGRALGALSVTIDIAAEGDQPPLTHRWIPAATAPADAHADDDADDDADPDDAAGTAAADAVPGACPARRPDEISRPIHHQGHRLGVLTVVPADDDPEHAAAVGRVAGVLGVVIAVAIAGRDLRATRTRVRQALGQEADLRFRAASLLESERHELERDLHDGAQLHLVSLQLAAALLDHQLDTGSSPGDAARPGAGGVDRGAVRRSVADLGARLRRTRRLLADTAAGVMPAPLRTSGLGHALDLVLRETAGVTLEISPDVQARRYPPAVEEAVYFTCLEAVSNTRKHAAGSPVVVTVRDTYHGLWFSITDTGPGLGRVSTSELGYLRSRLGSVGGTMRVGRGVGGVGTEIIGTVPI</sequence>
<dbReference type="SUPFAM" id="SSF55874">
    <property type="entry name" value="ATPase domain of HSP90 chaperone/DNA topoisomerase II/histidine kinase"/>
    <property type="match status" value="1"/>
</dbReference>
<name>A0A1S1QEY7_9ACTN</name>
<dbReference type="InterPro" id="IPR050482">
    <property type="entry name" value="Sensor_HK_TwoCompSys"/>
</dbReference>
<feature type="region of interest" description="Disordered" evidence="6">
    <location>
        <begin position="106"/>
        <end position="147"/>
    </location>
</feature>
<evidence type="ECO:0000256" key="2">
    <source>
        <dbReference type="ARBA" id="ARBA00012438"/>
    </source>
</evidence>
<feature type="compositionally biased region" description="Low complexity" evidence="6">
    <location>
        <begin position="124"/>
        <end position="139"/>
    </location>
</feature>
<gene>
    <name evidence="7" type="ORF">CC117_27330</name>
</gene>
<dbReference type="OrthoDB" id="3217947at2"/>
<proteinExistence type="predicted"/>
<dbReference type="GO" id="GO:0000160">
    <property type="term" value="P:phosphorelay signal transduction system"/>
    <property type="evidence" value="ECO:0007669"/>
    <property type="project" value="UniProtKB-KW"/>
</dbReference>
<feature type="region of interest" description="Disordered" evidence="6">
    <location>
        <begin position="1"/>
        <end position="36"/>
    </location>
</feature>